<keyword evidence="1" id="KW-0418">Kinase</keyword>
<proteinExistence type="predicted"/>
<dbReference type="AlphaFoldDB" id="A0A6M4IP27"/>
<organism evidence="1 2">
    <name type="scientific">Gemmatimonas groenlandica</name>
    <dbReference type="NCBI Taxonomy" id="2732249"/>
    <lineage>
        <taxon>Bacteria</taxon>
        <taxon>Pseudomonadati</taxon>
        <taxon>Gemmatimonadota</taxon>
        <taxon>Gemmatimonadia</taxon>
        <taxon>Gemmatimonadales</taxon>
        <taxon>Gemmatimonadaceae</taxon>
        <taxon>Gemmatimonas</taxon>
    </lineage>
</organism>
<dbReference type="InterPro" id="IPR036890">
    <property type="entry name" value="HATPase_C_sf"/>
</dbReference>
<dbReference type="KEGG" id="ggr:HKW67_13700"/>
<evidence type="ECO:0000313" key="1">
    <source>
        <dbReference type="EMBL" id="QJR36483.1"/>
    </source>
</evidence>
<dbReference type="Gene3D" id="3.30.565.10">
    <property type="entry name" value="Histidine kinase-like ATPase, C-terminal domain"/>
    <property type="match status" value="1"/>
</dbReference>
<evidence type="ECO:0000313" key="2">
    <source>
        <dbReference type="Proteomes" id="UP000500938"/>
    </source>
</evidence>
<sequence>MSSDAGAARWLSVHDDLLRGLAHAFSNRVATVAAIAALFDSSRIPDERMLTGLRTDADRLDGLLEQLRQLTRREDADLEPLMPGDSVRAALALFEHHPEYREVRCTVVVADDVQPVRADPASLQHALCVALVAAARVGVGQNGATRADVRVALSTEGDAVRIEVSTDGSTGEGDVDALSLDAGAISWLLARSNGRGHAYPYGCLIELPTLQASRRAR</sequence>
<name>A0A6M4IP27_9BACT</name>
<dbReference type="GO" id="GO:0016301">
    <property type="term" value="F:kinase activity"/>
    <property type="evidence" value="ECO:0007669"/>
    <property type="project" value="UniProtKB-KW"/>
</dbReference>
<accession>A0A6M4IP27</accession>
<protein>
    <submittedName>
        <fullName evidence="1">HAMP domain-containing histidine kinase</fullName>
    </submittedName>
</protein>
<dbReference type="EMBL" id="CP053085">
    <property type="protein sequence ID" value="QJR36483.1"/>
    <property type="molecule type" value="Genomic_DNA"/>
</dbReference>
<keyword evidence="1" id="KW-0808">Transferase</keyword>
<dbReference type="Proteomes" id="UP000500938">
    <property type="component" value="Chromosome"/>
</dbReference>
<dbReference type="RefSeq" id="WP_171225915.1">
    <property type="nucleotide sequence ID" value="NZ_CP053085.1"/>
</dbReference>
<gene>
    <name evidence="1" type="ORF">HKW67_13700</name>
</gene>
<keyword evidence="2" id="KW-1185">Reference proteome</keyword>
<reference evidence="1 2" key="1">
    <citation type="submission" date="2020-05" db="EMBL/GenBank/DDBJ databases">
        <title>Complete genome sequence of Gemmatimonas greenlandica TET16.</title>
        <authorList>
            <person name="Zeng Y."/>
        </authorList>
    </citation>
    <scope>NUCLEOTIDE SEQUENCE [LARGE SCALE GENOMIC DNA]</scope>
    <source>
        <strain evidence="1 2">TET16</strain>
    </source>
</reference>